<evidence type="ECO:0000256" key="10">
    <source>
        <dbReference type="ARBA" id="ARBA00023136"/>
    </source>
</evidence>
<evidence type="ECO:0000256" key="2">
    <source>
        <dbReference type="ARBA" id="ARBA00005417"/>
    </source>
</evidence>
<keyword evidence="9" id="KW-1278">Translocase</keyword>
<evidence type="ECO:0000256" key="1">
    <source>
        <dbReference type="ARBA" id="ARBA00004202"/>
    </source>
</evidence>
<dbReference type="SMART" id="SM00382">
    <property type="entry name" value="AAA"/>
    <property type="match status" value="2"/>
</dbReference>
<dbReference type="GO" id="GO:0005886">
    <property type="term" value="C:plasma membrane"/>
    <property type="evidence" value="ECO:0007669"/>
    <property type="project" value="UniProtKB-SubCell"/>
</dbReference>
<dbReference type="Gene3D" id="3.40.50.300">
    <property type="entry name" value="P-loop containing nucleotide triphosphate hydrolases"/>
    <property type="match status" value="2"/>
</dbReference>
<evidence type="ECO:0000256" key="9">
    <source>
        <dbReference type="ARBA" id="ARBA00022967"/>
    </source>
</evidence>
<keyword evidence="5" id="KW-0762">Sugar transport</keyword>
<gene>
    <name evidence="12" type="ORF">CJ014_26490</name>
</gene>
<dbReference type="InterPro" id="IPR027417">
    <property type="entry name" value="P-loop_NTPase"/>
</dbReference>
<dbReference type="InterPro" id="IPR050107">
    <property type="entry name" value="ABC_carbohydrate_import_ATPase"/>
</dbReference>
<organism evidence="12 13">
    <name type="scientific">Pleomorphomonas carboxyditropha</name>
    <dbReference type="NCBI Taxonomy" id="2023338"/>
    <lineage>
        <taxon>Bacteria</taxon>
        <taxon>Pseudomonadati</taxon>
        <taxon>Pseudomonadota</taxon>
        <taxon>Alphaproteobacteria</taxon>
        <taxon>Hyphomicrobiales</taxon>
        <taxon>Pleomorphomonadaceae</taxon>
        <taxon>Pleomorphomonas</taxon>
    </lineage>
</organism>
<evidence type="ECO:0000256" key="3">
    <source>
        <dbReference type="ARBA" id="ARBA00022448"/>
    </source>
</evidence>
<evidence type="ECO:0000313" key="13">
    <source>
        <dbReference type="Proteomes" id="UP000231070"/>
    </source>
</evidence>
<dbReference type="AlphaFoldDB" id="A0A2G9WNJ6"/>
<comment type="subcellular location">
    <subcellularLocation>
        <location evidence="1">Cell membrane</location>
        <topology evidence="1">Peripheral membrane protein</topology>
    </subcellularLocation>
</comment>
<keyword evidence="7" id="KW-0547">Nucleotide-binding</keyword>
<evidence type="ECO:0000256" key="7">
    <source>
        <dbReference type="ARBA" id="ARBA00022741"/>
    </source>
</evidence>
<dbReference type="Proteomes" id="UP000231070">
    <property type="component" value="Unassembled WGS sequence"/>
</dbReference>
<dbReference type="PANTHER" id="PTHR43790:SF9">
    <property type="entry name" value="GALACTOFURANOSE TRANSPORTER ATP-BINDING PROTEIN YTFR"/>
    <property type="match status" value="1"/>
</dbReference>
<dbReference type="InterPro" id="IPR003593">
    <property type="entry name" value="AAA+_ATPase"/>
</dbReference>
<keyword evidence="6" id="KW-0677">Repeat</keyword>
<keyword evidence="10" id="KW-0472">Membrane</keyword>
<name>A0A2G9WNJ6_9HYPH</name>
<comment type="similarity">
    <text evidence="2">Belongs to the ABC transporter superfamily.</text>
</comment>
<dbReference type="PROSITE" id="PS00211">
    <property type="entry name" value="ABC_TRANSPORTER_1"/>
    <property type="match status" value="1"/>
</dbReference>
<dbReference type="Pfam" id="PF00005">
    <property type="entry name" value="ABC_tran"/>
    <property type="match status" value="2"/>
</dbReference>
<feature type="domain" description="ABC transporter" evidence="11">
    <location>
        <begin position="1"/>
        <end position="239"/>
    </location>
</feature>
<dbReference type="SUPFAM" id="SSF52540">
    <property type="entry name" value="P-loop containing nucleoside triphosphate hydrolases"/>
    <property type="match status" value="2"/>
</dbReference>
<dbReference type="InterPro" id="IPR003439">
    <property type="entry name" value="ABC_transporter-like_ATP-bd"/>
</dbReference>
<reference evidence="12 13" key="1">
    <citation type="submission" date="2017-08" db="EMBL/GenBank/DDBJ databases">
        <title>Pleomorphomonas carboxidotrophicus sp. nov., a new mesophilic hydrogenogenic carboxidotroph.</title>
        <authorList>
            <person name="Esquivel-Elizondo S."/>
            <person name="Krajmalnik-Brown R."/>
            <person name="Maldonado J."/>
        </authorList>
    </citation>
    <scope>NUCLEOTIDE SEQUENCE [LARGE SCALE GENOMIC DNA]</scope>
    <source>
        <strain evidence="12 13">SVCO-16</strain>
    </source>
</reference>
<keyword evidence="3" id="KW-0813">Transport</keyword>
<evidence type="ECO:0000256" key="8">
    <source>
        <dbReference type="ARBA" id="ARBA00022840"/>
    </source>
</evidence>
<accession>A0A2G9WNJ6</accession>
<protein>
    <submittedName>
        <fullName evidence="12">D-xylose ABC transporter ATP-binding protein</fullName>
    </submittedName>
</protein>
<evidence type="ECO:0000256" key="6">
    <source>
        <dbReference type="ARBA" id="ARBA00022737"/>
    </source>
</evidence>
<dbReference type="InterPro" id="IPR017871">
    <property type="entry name" value="ABC_transporter-like_CS"/>
</dbReference>
<dbReference type="GO" id="GO:0005524">
    <property type="term" value="F:ATP binding"/>
    <property type="evidence" value="ECO:0007669"/>
    <property type="project" value="UniProtKB-KW"/>
</dbReference>
<keyword evidence="13" id="KW-1185">Reference proteome</keyword>
<dbReference type="PROSITE" id="PS50893">
    <property type="entry name" value="ABC_TRANSPORTER_2"/>
    <property type="match status" value="2"/>
</dbReference>
<evidence type="ECO:0000313" key="12">
    <source>
        <dbReference type="EMBL" id="PIO96235.1"/>
    </source>
</evidence>
<proteinExistence type="inferred from homology"/>
<keyword evidence="4" id="KW-1003">Cell membrane</keyword>
<dbReference type="GO" id="GO:0016887">
    <property type="term" value="F:ATP hydrolysis activity"/>
    <property type="evidence" value="ECO:0007669"/>
    <property type="project" value="InterPro"/>
</dbReference>
<dbReference type="PANTHER" id="PTHR43790">
    <property type="entry name" value="CARBOHYDRATE TRANSPORT ATP-BINDING PROTEIN MG119-RELATED"/>
    <property type="match status" value="1"/>
</dbReference>
<comment type="caution">
    <text evidence="12">The sequence shown here is derived from an EMBL/GenBank/DDBJ whole genome shotgun (WGS) entry which is preliminary data.</text>
</comment>
<evidence type="ECO:0000256" key="5">
    <source>
        <dbReference type="ARBA" id="ARBA00022597"/>
    </source>
</evidence>
<dbReference type="FunFam" id="3.40.50.300:FF:000127">
    <property type="entry name" value="Ribose import ATP-binding protein RbsA"/>
    <property type="match status" value="1"/>
</dbReference>
<dbReference type="CDD" id="cd03216">
    <property type="entry name" value="ABC_Carb_Monos_I"/>
    <property type="match status" value="1"/>
</dbReference>
<dbReference type="CDD" id="cd03215">
    <property type="entry name" value="ABC_Carb_Monos_II"/>
    <property type="match status" value="1"/>
</dbReference>
<dbReference type="EMBL" id="NQVN01000044">
    <property type="protein sequence ID" value="PIO96235.1"/>
    <property type="molecule type" value="Genomic_DNA"/>
</dbReference>
<sequence>MRGIRKSFNRNPILNSVDLSVGRGEVHALMGENGAGKSTLMRILMGMIPPDGGDILLDGKPVAPRSPREAMDLGLAMIHQELNPVLDMEVAENVFLGRELKRFGGGPLGIVNHGAMRRACKDLFDRFSIPIGPTVRMRDLSVAQMQLVEIVKAISLSSKIVIMDEPTSAITDREVDILFRQIDTLRSHGVSIIYISHKMDEIFRIADRISVMRDGTMVASDAASAFDRDGVIRHMVGREVTNYVPKETVPIGETALEVRNLSLDKRVDGVSFSVRAGEILGIAGLVGAGRSETVETLFGIRRASSGEILVRGQPQRIHSPGDAIGHRLALVTEDRKMTGLNLLGTVEENISLAAIDRISPFGMIDKRREHVWADDNIARLRIKTLSRDTLVSSLSGGNQQKVVLAKWLVTAPDVIILDEPTRGIDVGAKRDIYLVIGELARQGKAVIVISSELIEIMGLADRILVMAEGRITGELTRNAFSQEKIMELATPYSEVRHV</sequence>
<evidence type="ECO:0000256" key="4">
    <source>
        <dbReference type="ARBA" id="ARBA00022475"/>
    </source>
</evidence>
<keyword evidence="8 12" id="KW-0067">ATP-binding</keyword>
<feature type="domain" description="ABC transporter" evidence="11">
    <location>
        <begin position="251"/>
        <end position="493"/>
    </location>
</feature>
<dbReference type="OrthoDB" id="9805029at2"/>
<evidence type="ECO:0000259" key="11">
    <source>
        <dbReference type="PROSITE" id="PS50893"/>
    </source>
</evidence>